<proteinExistence type="inferred from homology"/>
<evidence type="ECO:0000259" key="6">
    <source>
        <dbReference type="Pfam" id="PF07976"/>
    </source>
</evidence>
<dbReference type="Gene3D" id="3.30.9.10">
    <property type="entry name" value="D-Amino Acid Oxidase, subunit A, domain 2"/>
    <property type="match status" value="1"/>
</dbReference>
<dbReference type="GeneID" id="54563401"/>
<accession>A0A6A6BX89</accession>
<dbReference type="PANTHER" id="PTHR43004">
    <property type="entry name" value="TRK SYSTEM POTASSIUM UPTAKE PROTEIN"/>
    <property type="match status" value="1"/>
</dbReference>
<dbReference type="PANTHER" id="PTHR43004:SF20">
    <property type="entry name" value="2-MONOOXYGENASE, PUTATIVE (AFU_ORTHOLOGUE AFUA_1G13660)-RELATED"/>
    <property type="match status" value="1"/>
</dbReference>
<keyword evidence="8" id="KW-1185">Reference proteome</keyword>
<dbReference type="Gene3D" id="3.40.30.20">
    <property type="match status" value="1"/>
</dbReference>
<dbReference type="SUPFAM" id="SSF51905">
    <property type="entry name" value="FAD/NAD(P)-binding domain"/>
    <property type="match status" value="1"/>
</dbReference>
<feature type="domain" description="FAD-binding" evidence="5">
    <location>
        <begin position="10"/>
        <end position="418"/>
    </location>
</feature>
<gene>
    <name evidence="7" type="ORF">M409DRAFT_30928</name>
</gene>
<dbReference type="Proteomes" id="UP000799537">
    <property type="component" value="Unassembled WGS sequence"/>
</dbReference>
<keyword evidence="4" id="KW-0560">Oxidoreductase</keyword>
<dbReference type="RefSeq" id="XP_033659449.1">
    <property type="nucleotide sequence ID" value="XM_033810129.1"/>
</dbReference>
<feature type="domain" description="Phenol hydroxylase-like C-terminal dimerisation" evidence="6">
    <location>
        <begin position="454"/>
        <end position="649"/>
    </location>
</feature>
<dbReference type="InterPro" id="IPR036188">
    <property type="entry name" value="FAD/NAD-bd_sf"/>
</dbReference>
<dbReference type="SUPFAM" id="SSF54373">
    <property type="entry name" value="FAD-linked reductases, C-terminal domain"/>
    <property type="match status" value="1"/>
</dbReference>
<evidence type="ECO:0008006" key="9">
    <source>
        <dbReference type="Google" id="ProtNLM"/>
    </source>
</evidence>
<comment type="similarity">
    <text evidence="1">Belongs to the PheA/TfdB FAD monooxygenase family.</text>
</comment>
<dbReference type="InterPro" id="IPR050641">
    <property type="entry name" value="RIFMO-like"/>
</dbReference>
<dbReference type="InterPro" id="IPR038220">
    <property type="entry name" value="PHOX_C_sf"/>
</dbReference>
<evidence type="ECO:0000259" key="5">
    <source>
        <dbReference type="Pfam" id="PF01494"/>
    </source>
</evidence>
<keyword evidence="3" id="KW-0274">FAD</keyword>
<name>A0A6A6BX89_ZASCE</name>
<organism evidence="7 8">
    <name type="scientific">Zasmidium cellare ATCC 36951</name>
    <dbReference type="NCBI Taxonomy" id="1080233"/>
    <lineage>
        <taxon>Eukaryota</taxon>
        <taxon>Fungi</taxon>
        <taxon>Dikarya</taxon>
        <taxon>Ascomycota</taxon>
        <taxon>Pezizomycotina</taxon>
        <taxon>Dothideomycetes</taxon>
        <taxon>Dothideomycetidae</taxon>
        <taxon>Mycosphaerellales</taxon>
        <taxon>Mycosphaerellaceae</taxon>
        <taxon>Zasmidium</taxon>
    </lineage>
</organism>
<dbReference type="PRINTS" id="PR00420">
    <property type="entry name" value="RNGMNOXGNASE"/>
</dbReference>
<evidence type="ECO:0000313" key="8">
    <source>
        <dbReference type="Proteomes" id="UP000799537"/>
    </source>
</evidence>
<protein>
    <recommendedName>
        <fullName evidence="9">FAD-binding domain-containing protein</fullName>
    </recommendedName>
</protein>
<dbReference type="GO" id="GO:0016709">
    <property type="term" value="F:oxidoreductase activity, acting on paired donors, with incorporation or reduction of molecular oxygen, NAD(P)H as one donor, and incorporation of one atom of oxygen"/>
    <property type="evidence" value="ECO:0007669"/>
    <property type="project" value="UniProtKB-ARBA"/>
</dbReference>
<dbReference type="Gene3D" id="3.50.50.60">
    <property type="entry name" value="FAD/NAD(P)-binding domain"/>
    <property type="match status" value="1"/>
</dbReference>
<reference evidence="7" key="1">
    <citation type="journal article" date="2020" name="Stud. Mycol.">
        <title>101 Dothideomycetes genomes: a test case for predicting lifestyles and emergence of pathogens.</title>
        <authorList>
            <person name="Haridas S."/>
            <person name="Albert R."/>
            <person name="Binder M."/>
            <person name="Bloem J."/>
            <person name="Labutti K."/>
            <person name="Salamov A."/>
            <person name="Andreopoulos B."/>
            <person name="Baker S."/>
            <person name="Barry K."/>
            <person name="Bills G."/>
            <person name="Bluhm B."/>
            <person name="Cannon C."/>
            <person name="Castanera R."/>
            <person name="Culley D."/>
            <person name="Daum C."/>
            <person name="Ezra D."/>
            <person name="Gonzalez J."/>
            <person name="Henrissat B."/>
            <person name="Kuo A."/>
            <person name="Liang C."/>
            <person name="Lipzen A."/>
            <person name="Lutzoni F."/>
            <person name="Magnuson J."/>
            <person name="Mondo S."/>
            <person name="Nolan M."/>
            <person name="Ohm R."/>
            <person name="Pangilinan J."/>
            <person name="Park H.-J."/>
            <person name="Ramirez L."/>
            <person name="Alfaro M."/>
            <person name="Sun H."/>
            <person name="Tritt A."/>
            <person name="Yoshinaga Y."/>
            <person name="Zwiers L.-H."/>
            <person name="Turgeon B."/>
            <person name="Goodwin S."/>
            <person name="Spatafora J."/>
            <person name="Crous P."/>
            <person name="Grigoriev I."/>
        </authorList>
    </citation>
    <scope>NUCLEOTIDE SEQUENCE</scope>
    <source>
        <strain evidence="7">ATCC 36951</strain>
    </source>
</reference>
<dbReference type="InterPro" id="IPR002938">
    <property type="entry name" value="FAD-bd"/>
</dbReference>
<dbReference type="OrthoDB" id="1716816at2759"/>
<dbReference type="Pfam" id="PF07976">
    <property type="entry name" value="Phe_hydrox_dim"/>
    <property type="match status" value="1"/>
</dbReference>
<dbReference type="InterPro" id="IPR012941">
    <property type="entry name" value="Phe_hydrox_C_dim_dom"/>
</dbReference>
<evidence type="ECO:0000256" key="2">
    <source>
        <dbReference type="ARBA" id="ARBA00022630"/>
    </source>
</evidence>
<dbReference type="SUPFAM" id="SSF52833">
    <property type="entry name" value="Thioredoxin-like"/>
    <property type="match status" value="1"/>
</dbReference>
<dbReference type="AlphaFoldDB" id="A0A6A6BX89"/>
<evidence type="ECO:0000313" key="7">
    <source>
        <dbReference type="EMBL" id="KAF2158560.1"/>
    </source>
</evidence>
<evidence type="ECO:0000256" key="4">
    <source>
        <dbReference type="ARBA" id="ARBA00023002"/>
    </source>
</evidence>
<dbReference type="EMBL" id="ML993656">
    <property type="protein sequence ID" value="KAF2158560.1"/>
    <property type="molecule type" value="Genomic_DNA"/>
</dbReference>
<dbReference type="Pfam" id="PF01494">
    <property type="entry name" value="FAD_binding_3"/>
    <property type="match status" value="1"/>
</dbReference>
<dbReference type="InterPro" id="IPR036249">
    <property type="entry name" value="Thioredoxin-like_sf"/>
</dbReference>
<dbReference type="GO" id="GO:0071949">
    <property type="term" value="F:FAD binding"/>
    <property type="evidence" value="ECO:0007669"/>
    <property type="project" value="InterPro"/>
</dbReference>
<dbReference type="CDD" id="cd02979">
    <property type="entry name" value="PHOX_C"/>
    <property type="match status" value="1"/>
</dbReference>
<evidence type="ECO:0000256" key="3">
    <source>
        <dbReference type="ARBA" id="ARBA00022827"/>
    </source>
</evidence>
<evidence type="ECO:0000256" key="1">
    <source>
        <dbReference type="ARBA" id="ARBA00007801"/>
    </source>
</evidence>
<keyword evidence="2" id="KW-0285">Flavoprotein</keyword>
<sequence length="665" mass="73685">MGSTSPDSHVDVLIVGAGPAGMMANMHLSELGISHRIIDHRGTRTLNGRADGFHVPTVEIWDSFGIYDRIEKYSERFGQWGLWTFGEDAAAGIYRQHLGSIPGHENLRLPKIGTMHQGMIEAGLGDGVRARGGPVVERGTKPVELTIDESLVNDPTNYPIIMKVHHVLKSELPDAWTGAHSVQEDGTLKPEKGFVEAFGTDPHEIENHVDGTEGTTETIHAKYVIGVDGAHSWVRRQLPDLKMEGENSDQVFGVVDIQPITNFPDIRRTCSLLSHAGFLLLIPRENGLVRLYVQFPEGYKTSDVKDRNNEKATVSDILKAANEILYPYTIGYKYCDWWTIYRVGQRVCNKASHLDRIFLAGDATHAHSPKGGQGMNVSQQDTYNLTWKLAGVLRNQLSPSVLKTYDQERLPIARNLIELDNDMAKVLLARANRDEAEVQRVYKRLSKFSGPISTYKSNLVIGEDGKGARQDAATGLPIGLRFPDTATVYSQADGDPTSTLSLLKSNGLWRVLVFAGHLADKAQLAKVDAMGERLKALQQRYPPASARREDFLEILLFHSSPISAVEFSDFHHTFFPVHETLGRNYFTIYGDSGGVKEADKTTGSHGVYGIGEKKGALIVVRPDQVTAWVGELDDVDQMEEWFASFMIAKDEAKRRDSGREGGTKI</sequence>